<gene>
    <name evidence="1" type="ORF">NPIL_671391</name>
</gene>
<organism evidence="1 2">
    <name type="scientific">Nephila pilipes</name>
    <name type="common">Giant wood spider</name>
    <name type="synonym">Nephila maculata</name>
    <dbReference type="NCBI Taxonomy" id="299642"/>
    <lineage>
        <taxon>Eukaryota</taxon>
        <taxon>Metazoa</taxon>
        <taxon>Ecdysozoa</taxon>
        <taxon>Arthropoda</taxon>
        <taxon>Chelicerata</taxon>
        <taxon>Arachnida</taxon>
        <taxon>Araneae</taxon>
        <taxon>Araneomorphae</taxon>
        <taxon>Entelegynae</taxon>
        <taxon>Araneoidea</taxon>
        <taxon>Nephilidae</taxon>
        <taxon>Nephila</taxon>
    </lineage>
</organism>
<evidence type="ECO:0000313" key="2">
    <source>
        <dbReference type="Proteomes" id="UP000887013"/>
    </source>
</evidence>
<dbReference type="AlphaFoldDB" id="A0A8X6QE52"/>
<proteinExistence type="predicted"/>
<accession>A0A8X6QE52</accession>
<reference evidence="1" key="1">
    <citation type="submission" date="2020-08" db="EMBL/GenBank/DDBJ databases">
        <title>Multicomponent nature underlies the extraordinary mechanical properties of spider dragline silk.</title>
        <authorList>
            <person name="Kono N."/>
            <person name="Nakamura H."/>
            <person name="Mori M."/>
            <person name="Yoshida Y."/>
            <person name="Ohtoshi R."/>
            <person name="Malay A.D."/>
            <person name="Moran D.A.P."/>
            <person name="Tomita M."/>
            <person name="Numata K."/>
            <person name="Arakawa K."/>
        </authorList>
    </citation>
    <scope>NUCLEOTIDE SEQUENCE</scope>
</reference>
<name>A0A8X6QE52_NEPPI</name>
<dbReference type="Proteomes" id="UP000887013">
    <property type="component" value="Unassembled WGS sequence"/>
</dbReference>
<evidence type="ECO:0000313" key="1">
    <source>
        <dbReference type="EMBL" id="GFU13671.1"/>
    </source>
</evidence>
<keyword evidence="2" id="KW-1185">Reference proteome</keyword>
<sequence>MSVCDSRRTCLSVHCDKKINWQSHFKSPNHVFPRELTAPQFNGTNPADMTSGYSSPTLSNLRWWQLAKKVVYTSPQRR</sequence>
<dbReference type="EMBL" id="BMAW01079039">
    <property type="protein sequence ID" value="GFU13671.1"/>
    <property type="molecule type" value="Genomic_DNA"/>
</dbReference>
<comment type="caution">
    <text evidence="1">The sequence shown here is derived from an EMBL/GenBank/DDBJ whole genome shotgun (WGS) entry which is preliminary data.</text>
</comment>
<protein>
    <submittedName>
        <fullName evidence="1">Uncharacterized protein</fullName>
    </submittedName>
</protein>